<reference evidence="2" key="1">
    <citation type="submission" date="2023-06" db="EMBL/GenBank/DDBJ databases">
        <authorList>
            <consortium name="Lawrence Berkeley National Laboratory"/>
            <person name="Ahrendt S."/>
            <person name="Sahu N."/>
            <person name="Indic B."/>
            <person name="Wong-Bajracharya J."/>
            <person name="Merenyi Z."/>
            <person name="Ke H.-M."/>
            <person name="Monk M."/>
            <person name="Kocsube S."/>
            <person name="Drula E."/>
            <person name="Lipzen A."/>
            <person name="Balint B."/>
            <person name="Henrissat B."/>
            <person name="Andreopoulos B."/>
            <person name="Martin F.M."/>
            <person name="Harder C.B."/>
            <person name="Rigling D."/>
            <person name="Ford K.L."/>
            <person name="Foster G.D."/>
            <person name="Pangilinan J."/>
            <person name="Papanicolaou A."/>
            <person name="Barry K."/>
            <person name="LaButti K."/>
            <person name="Viragh M."/>
            <person name="Koriabine M."/>
            <person name="Yan M."/>
            <person name="Riley R."/>
            <person name="Champramary S."/>
            <person name="Plett K.L."/>
            <person name="Tsai I.J."/>
            <person name="Slot J."/>
            <person name="Sipos G."/>
            <person name="Plett J."/>
            <person name="Nagy L.G."/>
            <person name="Grigoriev I.V."/>
        </authorList>
    </citation>
    <scope>NUCLEOTIDE SEQUENCE</scope>
    <source>
        <strain evidence="2">CCBAS 213</strain>
    </source>
</reference>
<dbReference type="AlphaFoldDB" id="A0AA39JMV5"/>
<organism evidence="2 3">
    <name type="scientific">Armillaria tabescens</name>
    <name type="common">Ringless honey mushroom</name>
    <name type="synonym">Agaricus tabescens</name>
    <dbReference type="NCBI Taxonomy" id="1929756"/>
    <lineage>
        <taxon>Eukaryota</taxon>
        <taxon>Fungi</taxon>
        <taxon>Dikarya</taxon>
        <taxon>Basidiomycota</taxon>
        <taxon>Agaricomycotina</taxon>
        <taxon>Agaricomycetes</taxon>
        <taxon>Agaricomycetidae</taxon>
        <taxon>Agaricales</taxon>
        <taxon>Marasmiineae</taxon>
        <taxon>Physalacriaceae</taxon>
        <taxon>Desarmillaria</taxon>
    </lineage>
</organism>
<evidence type="ECO:0000256" key="1">
    <source>
        <dbReference type="SAM" id="MobiDB-lite"/>
    </source>
</evidence>
<accession>A0AA39JMV5</accession>
<protein>
    <submittedName>
        <fullName evidence="2">Uncharacterized protein</fullName>
    </submittedName>
</protein>
<dbReference type="RefSeq" id="XP_060325181.1">
    <property type="nucleotide sequence ID" value="XM_060470094.1"/>
</dbReference>
<feature type="region of interest" description="Disordered" evidence="1">
    <location>
        <begin position="288"/>
        <end position="312"/>
    </location>
</feature>
<dbReference type="Proteomes" id="UP001175211">
    <property type="component" value="Unassembled WGS sequence"/>
</dbReference>
<name>A0AA39JMV5_ARMTA</name>
<keyword evidence="3" id="KW-1185">Reference proteome</keyword>
<sequence>MSVEVKESSRTKRKEWEQPRIPKFLKSFLKSERMLPKISAKLLVRVGDEVAQIDPTDDGESIEDCYREDRSCCLCCGRAWRRGLMAKLGPGRGIREYLPLSAAPRCTSWYGYNAGGIYFALPKNRWISDRVLERKIPVPVDIIQYRGYENSAARKLSSFQTQDETALLAVLNGQPINRIQEKLGDNPSLGGFPEQTFLRAPRDRELMLLRLILTFEHSCCRLLNASAFLQIAKMMKRDYCILIQYQRRKVISLGTVVSVRYHIGKGYSSQTGGSEFIRQGLVVAQTVSNKDAGPHPSTKDGQNGRPRMRADTLIMTTTRVCSEQDKE</sequence>
<evidence type="ECO:0000313" key="2">
    <source>
        <dbReference type="EMBL" id="KAK0444611.1"/>
    </source>
</evidence>
<gene>
    <name evidence="2" type="ORF">EV420DRAFT_1484575</name>
</gene>
<evidence type="ECO:0000313" key="3">
    <source>
        <dbReference type="Proteomes" id="UP001175211"/>
    </source>
</evidence>
<dbReference type="EMBL" id="JAUEPS010000053">
    <property type="protein sequence ID" value="KAK0444611.1"/>
    <property type="molecule type" value="Genomic_DNA"/>
</dbReference>
<comment type="caution">
    <text evidence="2">The sequence shown here is derived from an EMBL/GenBank/DDBJ whole genome shotgun (WGS) entry which is preliminary data.</text>
</comment>
<proteinExistence type="predicted"/>
<dbReference type="GeneID" id="85353642"/>